<protein>
    <submittedName>
        <fullName evidence="3">Nuclear export factor GLE1</fullName>
    </submittedName>
</protein>
<feature type="domain" description="YncI copper-binding" evidence="2">
    <location>
        <begin position="27"/>
        <end position="178"/>
    </location>
</feature>
<evidence type="ECO:0000259" key="2">
    <source>
        <dbReference type="Pfam" id="PF07987"/>
    </source>
</evidence>
<dbReference type="CDD" id="cd08545">
    <property type="entry name" value="YcnI_like"/>
    <property type="match status" value="1"/>
</dbReference>
<sequence>MVAVSGTYWCTLAAAATALFAIATEAHLSMTVSKADDDSYLTTAVRVPHGCQSANGSPTRAITVTLPAGVMRGQFENVAGWNITTESEAVDPPVTMGSSQITSRVKTVRWEGGPLPQGQYKDFGMRIYLPAAKDDSKPELVFFPVLQECETGRDLWNQIPDTEGYNHELQRDAPHIEINTHPDDTPWTENRLVKGQTSAASANTVNSGSASLLAAAVAAYYLL</sequence>
<feature type="chain" id="PRO_5002199134" evidence="1">
    <location>
        <begin position="27"/>
        <end position="223"/>
    </location>
</feature>
<gene>
    <name evidence="3" type="ORF">MAM1_0321c09641</name>
</gene>
<reference evidence="3" key="1">
    <citation type="submission" date="2014-09" db="EMBL/GenBank/DDBJ databases">
        <title>Draft genome sequence of an oleaginous Mucoromycotina fungus Mucor ambiguus NBRC6742.</title>
        <authorList>
            <person name="Takeda I."/>
            <person name="Yamane N."/>
            <person name="Morita T."/>
            <person name="Tamano K."/>
            <person name="Machida M."/>
            <person name="Baker S."/>
            <person name="Koike H."/>
        </authorList>
    </citation>
    <scope>NUCLEOTIDE SEQUENCE</scope>
    <source>
        <strain evidence="3">NBRC 6742</strain>
    </source>
</reference>
<organism evidence="3">
    <name type="scientific">Mucor ambiguus</name>
    <dbReference type="NCBI Taxonomy" id="91626"/>
    <lineage>
        <taxon>Eukaryota</taxon>
        <taxon>Fungi</taxon>
        <taxon>Fungi incertae sedis</taxon>
        <taxon>Mucoromycota</taxon>
        <taxon>Mucoromycotina</taxon>
        <taxon>Mucoromycetes</taxon>
        <taxon>Mucorales</taxon>
        <taxon>Mucorineae</taxon>
        <taxon>Mucoraceae</taxon>
        <taxon>Mucor</taxon>
    </lineage>
</organism>
<proteinExistence type="predicted"/>
<name>A0A0C9LXI4_9FUNG</name>
<evidence type="ECO:0000313" key="4">
    <source>
        <dbReference type="Proteomes" id="UP000053815"/>
    </source>
</evidence>
<dbReference type="InterPro" id="IPR038507">
    <property type="entry name" value="YcnI-like_sf"/>
</dbReference>
<dbReference type="Proteomes" id="UP000053815">
    <property type="component" value="Unassembled WGS sequence"/>
</dbReference>
<keyword evidence="4" id="KW-1185">Reference proteome</keyword>
<keyword evidence="1" id="KW-0732">Signal</keyword>
<dbReference type="Pfam" id="PF07987">
    <property type="entry name" value="DUF1775"/>
    <property type="match status" value="1"/>
</dbReference>
<accession>A0A0C9LXI4</accession>
<dbReference type="OrthoDB" id="4234at2759"/>
<dbReference type="Gene3D" id="2.60.40.2230">
    <property type="entry name" value="Uncharacterised protein YcnI-like PF07987, DUF1775"/>
    <property type="match status" value="1"/>
</dbReference>
<dbReference type="EMBL" id="DF836610">
    <property type="protein sequence ID" value="GAN10105.1"/>
    <property type="molecule type" value="Genomic_DNA"/>
</dbReference>
<dbReference type="InterPro" id="IPR012533">
    <property type="entry name" value="YcnI-copper_dom"/>
</dbReference>
<dbReference type="AlphaFoldDB" id="A0A0C9LXI4"/>
<evidence type="ECO:0000256" key="1">
    <source>
        <dbReference type="SAM" id="SignalP"/>
    </source>
</evidence>
<feature type="signal peptide" evidence="1">
    <location>
        <begin position="1"/>
        <end position="26"/>
    </location>
</feature>
<dbReference type="STRING" id="91626.A0A0C9LXI4"/>
<evidence type="ECO:0000313" key="3">
    <source>
        <dbReference type="EMBL" id="GAN10105.1"/>
    </source>
</evidence>